<organism evidence="1 2">
    <name type="scientific">Perkinsus chesapeaki</name>
    <name type="common">Clam parasite</name>
    <name type="synonym">Perkinsus andrewsi</name>
    <dbReference type="NCBI Taxonomy" id="330153"/>
    <lineage>
        <taxon>Eukaryota</taxon>
        <taxon>Sar</taxon>
        <taxon>Alveolata</taxon>
        <taxon>Perkinsozoa</taxon>
        <taxon>Perkinsea</taxon>
        <taxon>Perkinsida</taxon>
        <taxon>Perkinsidae</taxon>
        <taxon>Perkinsus</taxon>
    </lineage>
</organism>
<dbReference type="Proteomes" id="UP000591131">
    <property type="component" value="Unassembled WGS sequence"/>
</dbReference>
<dbReference type="EMBL" id="JAAPAO010000456">
    <property type="protein sequence ID" value="KAF4659331.1"/>
    <property type="molecule type" value="Genomic_DNA"/>
</dbReference>
<keyword evidence="2" id="KW-1185">Reference proteome</keyword>
<proteinExistence type="predicted"/>
<dbReference type="AlphaFoldDB" id="A0A7J6LKB5"/>
<reference evidence="1 2" key="1">
    <citation type="submission" date="2020-04" db="EMBL/GenBank/DDBJ databases">
        <title>Perkinsus chesapeaki whole genome sequence.</title>
        <authorList>
            <person name="Bogema D.R."/>
        </authorList>
    </citation>
    <scope>NUCLEOTIDE SEQUENCE [LARGE SCALE GENOMIC DNA]</scope>
    <source>
        <strain evidence="1">ATCC PRA-425</strain>
    </source>
</reference>
<evidence type="ECO:0000313" key="2">
    <source>
        <dbReference type="Proteomes" id="UP000591131"/>
    </source>
</evidence>
<comment type="caution">
    <text evidence="1">The sequence shown here is derived from an EMBL/GenBank/DDBJ whole genome shotgun (WGS) entry which is preliminary data.</text>
</comment>
<gene>
    <name evidence="1" type="ORF">FOL47_007615</name>
</gene>
<evidence type="ECO:0000313" key="1">
    <source>
        <dbReference type="EMBL" id="KAF4659331.1"/>
    </source>
</evidence>
<accession>A0A7J6LKB5</accession>
<protein>
    <submittedName>
        <fullName evidence="1">Uncharacterized protein</fullName>
    </submittedName>
</protein>
<sequence>MSILVGETTQIEMQEKANAKSSERFNKTWVFDKGGDRETTFVLGFSQEHGEPTDISRIVSSGMSTVNPNRNPSTPNIGVHERLSYTVLVSSEAISRATISSSVPTVPLVVNKAALNDLF</sequence>
<name>A0A7J6LKB5_PERCH</name>